<gene>
    <name evidence="1" type="ORF">LEP1GSC067_3934</name>
</gene>
<organism evidence="1 2">
    <name type="scientific">Leptospira interrogans serovar Lora str. TE 1992</name>
    <dbReference type="NCBI Taxonomy" id="1193028"/>
    <lineage>
        <taxon>Bacteria</taxon>
        <taxon>Pseudomonadati</taxon>
        <taxon>Spirochaetota</taxon>
        <taxon>Spirochaetia</taxon>
        <taxon>Leptospirales</taxon>
        <taxon>Leptospiraceae</taxon>
        <taxon>Leptospira</taxon>
    </lineage>
</organism>
<dbReference type="AlphaFoldDB" id="M3E897"/>
<sequence>MSLISVIFYKKIGCKTITNLGFYRLKHFRLCRSDSILKNLV</sequence>
<evidence type="ECO:0000313" key="1">
    <source>
        <dbReference type="EMBL" id="EMF43080.1"/>
    </source>
</evidence>
<name>M3E897_LEPIR</name>
<proteinExistence type="predicted"/>
<dbReference type="EMBL" id="AKWW02000030">
    <property type="protein sequence ID" value="EMF43080.1"/>
    <property type="molecule type" value="Genomic_DNA"/>
</dbReference>
<dbReference type="Proteomes" id="UP000011754">
    <property type="component" value="Unassembled WGS sequence"/>
</dbReference>
<evidence type="ECO:0000313" key="2">
    <source>
        <dbReference type="Proteomes" id="UP000011754"/>
    </source>
</evidence>
<protein>
    <submittedName>
        <fullName evidence="1">Uncharacterized protein</fullName>
    </submittedName>
</protein>
<reference evidence="1 2" key="1">
    <citation type="submission" date="2013-01" db="EMBL/GenBank/DDBJ databases">
        <authorList>
            <person name="Harkins D.M."/>
            <person name="Durkin A.S."/>
            <person name="Brinkac L.M."/>
            <person name="Haft D.H."/>
            <person name="Selengut J.D."/>
            <person name="Sanka R."/>
            <person name="DePew J."/>
            <person name="Purushe J."/>
            <person name="Hartskeerl R.A."/>
            <person name="Ahmed A."/>
            <person name="van der Linden H."/>
            <person name="Goris M.G.A."/>
            <person name="Vinetz J.M."/>
            <person name="Sutton G.G."/>
            <person name="Nierman W.C."/>
            <person name="Fouts D.E."/>
        </authorList>
    </citation>
    <scope>NUCLEOTIDE SEQUENCE [LARGE SCALE GENOMIC DNA]</scope>
    <source>
        <strain evidence="1 2">TE 1992</strain>
    </source>
</reference>
<comment type="caution">
    <text evidence="1">The sequence shown here is derived from an EMBL/GenBank/DDBJ whole genome shotgun (WGS) entry which is preliminary data.</text>
</comment>
<accession>M3E897</accession>